<accession>A0ABN1N9K3</accession>
<feature type="region of interest" description="Disordered" evidence="1">
    <location>
        <begin position="80"/>
        <end position="103"/>
    </location>
</feature>
<dbReference type="InterPro" id="IPR007278">
    <property type="entry name" value="DUF397"/>
</dbReference>
<dbReference type="Pfam" id="PF04149">
    <property type="entry name" value="DUF397"/>
    <property type="match status" value="1"/>
</dbReference>
<keyword evidence="4" id="KW-1185">Reference proteome</keyword>
<comment type="caution">
    <text evidence="3">The sequence shown here is derived from an EMBL/GenBank/DDBJ whole genome shotgun (WGS) entry which is preliminary data.</text>
</comment>
<evidence type="ECO:0000256" key="1">
    <source>
        <dbReference type="SAM" id="MobiDB-lite"/>
    </source>
</evidence>
<organism evidence="3 4">
    <name type="scientific">Pseudonocardia zijingensis</name>
    <dbReference type="NCBI Taxonomy" id="153376"/>
    <lineage>
        <taxon>Bacteria</taxon>
        <taxon>Bacillati</taxon>
        <taxon>Actinomycetota</taxon>
        <taxon>Actinomycetes</taxon>
        <taxon>Pseudonocardiales</taxon>
        <taxon>Pseudonocardiaceae</taxon>
        <taxon>Pseudonocardia</taxon>
    </lineage>
</organism>
<name>A0ABN1N9K3_9PSEU</name>
<dbReference type="Proteomes" id="UP001499967">
    <property type="component" value="Unassembled WGS sequence"/>
</dbReference>
<sequence>MGSSFHILRLPPMTDLADAVWRKSSRSNGDGGECVEVADLPDGSRAVRDSKDRLWRAHVAVHAVGVAGVRRGCEARRVRLTSSGQMSSSTGAPSGSQRTFSRTCASSRSAAGLGSRKCCHPS</sequence>
<reference evidence="3 4" key="1">
    <citation type="journal article" date="2019" name="Int. J. Syst. Evol. Microbiol.">
        <title>The Global Catalogue of Microorganisms (GCM) 10K type strain sequencing project: providing services to taxonomists for standard genome sequencing and annotation.</title>
        <authorList>
            <consortium name="The Broad Institute Genomics Platform"/>
            <consortium name="The Broad Institute Genome Sequencing Center for Infectious Disease"/>
            <person name="Wu L."/>
            <person name="Ma J."/>
        </authorList>
    </citation>
    <scope>NUCLEOTIDE SEQUENCE [LARGE SCALE GENOMIC DNA]</scope>
    <source>
        <strain evidence="3 4">JCM 11117</strain>
    </source>
</reference>
<gene>
    <name evidence="3" type="ORF">GCM10009559_61900</name>
</gene>
<feature type="domain" description="DUF397" evidence="2">
    <location>
        <begin position="19"/>
        <end position="58"/>
    </location>
</feature>
<evidence type="ECO:0000313" key="3">
    <source>
        <dbReference type="EMBL" id="GAA0898775.1"/>
    </source>
</evidence>
<evidence type="ECO:0000259" key="2">
    <source>
        <dbReference type="Pfam" id="PF04149"/>
    </source>
</evidence>
<proteinExistence type="predicted"/>
<dbReference type="EMBL" id="BAAAHP010000199">
    <property type="protein sequence ID" value="GAA0898775.1"/>
    <property type="molecule type" value="Genomic_DNA"/>
</dbReference>
<protein>
    <recommendedName>
        <fullName evidence="2">DUF397 domain-containing protein</fullName>
    </recommendedName>
</protein>
<evidence type="ECO:0000313" key="4">
    <source>
        <dbReference type="Proteomes" id="UP001499967"/>
    </source>
</evidence>